<keyword evidence="3" id="KW-1185">Reference proteome</keyword>
<gene>
    <name evidence="2" type="ORF">AAAT05_02950</name>
</gene>
<evidence type="ECO:0000313" key="3">
    <source>
        <dbReference type="Proteomes" id="UP001478817"/>
    </source>
</evidence>
<keyword evidence="1" id="KW-1133">Transmembrane helix</keyword>
<feature type="transmembrane region" description="Helical" evidence="1">
    <location>
        <begin position="46"/>
        <end position="68"/>
    </location>
</feature>
<evidence type="ECO:0000256" key="1">
    <source>
        <dbReference type="SAM" id="Phobius"/>
    </source>
</evidence>
<keyword evidence="1" id="KW-0812">Transmembrane</keyword>
<sequence>MTREKLKAHIKLCAKDPLWWLLLLCIALSLFFNIRERLGLGTPSKWGGWLCIATGATVLGSCVRKIFVGSSRESTVESRAALGALAILTCLFGIDVLLM</sequence>
<accession>A0ABV1IEJ9</accession>
<feature type="transmembrane region" description="Helical" evidence="1">
    <location>
        <begin position="80"/>
        <end position="98"/>
    </location>
</feature>
<dbReference type="EMBL" id="JBBNGS010000004">
    <property type="protein sequence ID" value="MEQ2637305.1"/>
    <property type="molecule type" value="Genomic_DNA"/>
</dbReference>
<feature type="transmembrane region" description="Helical" evidence="1">
    <location>
        <begin position="12"/>
        <end position="34"/>
    </location>
</feature>
<name>A0ABV1IEJ9_9ACTN</name>
<dbReference type="Proteomes" id="UP001478817">
    <property type="component" value="Unassembled WGS sequence"/>
</dbReference>
<dbReference type="GeneID" id="98644345"/>
<proteinExistence type="predicted"/>
<organism evidence="2 3">
    <name type="scientific">Paratractidigestivibacter faecalis</name>
    <dbReference type="NCBI Taxonomy" id="2292441"/>
    <lineage>
        <taxon>Bacteria</taxon>
        <taxon>Bacillati</taxon>
        <taxon>Actinomycetota</taxon>
        <taxon>Coriobacteriia</taxon>
        <taxon>Coriobacteriales</taxon>
        <taxon>Atopobiaceae</taxon>
        <taxon>Paratractidigestivibacter</taxon>
    </lineage>
</organism>
<comment type="caution">
    <text evidence="2">The sequence shown here is derived from an EMBL/GenBank/DDBJ whole genome shotgun (WGS) entry which is preliminary data.</text>
</comment>
<keyword evidence="1" id="KW-0472">Membrane</keyword>
<protein>
    <submittedName>
        <fullName evidence="2">Uncharacterized protein</fullName>
    </submittedName>
</protein>
<reference evidence="2 3" key="1">
    <citation type="submission" date="2024-04" db="EMBL/GenBank/DDBJ databases">
        <title>Human intestinal bacterial collection.</title>
        <authorList>
            <person name="Pauvert C."/>
            <person name="Hitch T.C.A."/>
            <person name="Clavel T."/>
        </authorList>
    </citation>
    <scope>NUCLEOTIDE SEQUENCE [LARGE SCALE GENOMIC DNA]</scope>
    <source>
        <strain evidence="2 3">CLA-AA-H197</strain>
    </source>
</reference>
<evidence type="ECO:0000313" key="2">
    <source>
        <dbReference type="EMBL" id="MEQ2637305.1"/>
    </source>
</evidence>
<dbReference type="RefSeq" id="WP_117205702.1">
    <property type="nucleotide sequence ID" value="NZ_JBBNGS010000004.1"/>
</dbReference>